<dbReference type="GO" id="GO:0000981">
    <property type="term" value="F:DNA-binding transcription factor activity, RNA polymerase II-specific"/>
    <property type="evidence" value="ECO:0007669"/>
    <property type="project" value="TreeGrafter"/>
</dbReference>
<dbReference type="GO" id="GO:0030154">
    <property type="term" value="P:cell differentiation"/>
    <property type="evidence" value="ECO:0007669"/>
    <property type="project" value="TreeGrafter"/>
</dbReference>
<dbReference type="Proteomes" id="UP000663889">
    <property type="component" value="Unassembled WGS sequence"/>
</dbReference>
<dbReference type="InterPro" id="IPR036390">
    <property type="entry name" value="WH_DNA-bd_sf"/>
</dbReference>
<dbReference type="OrthoDB" id="5402974at2759"/>
<dbReference type="PROSITE" id="PS00658">
    <property type="entry name" value="FORK_HEAD_2"/>
    <property type="match status" value="1"/>
</dbReference>
<dbReference type="PROSITE" id="PS00657">
    <property type="entry name" value="FORK_HEAD_1"/>
    <property type="match status" value="1"/>
</dbReference>
<dbReference type="Proteomes" id="UP000663823">
    <property type="component" value="Unassembled WGS sequence"/>
</dbReference>
<protein>
    <recommendedName>
        <fullName evidence="8">Fork-head domain-containing protein</fullName>
    </recommendedName>
</protein>
<dbReference type="CDD" id="cd20048">
    <property type="entry name" value="FH_FOXD4-like"/>
    <property type="match status" value="1"/>
</dbReference>
<evidence type="ECO:0000313" key="13">
    <source>
        <dbReference type="Proteomes" id="UP000663882"/>
    </source>
</evidence>
<dbReference type="InterPro" id="IPR030456">
    <property type="entry name" value="TF_fork_head_CS_2"/>
</dbReference>
<dbReference type="EMBL" id="CAJNOO010000011">
    <property type="protein sequence ID" value="CAF0739865.1"/>
    <property type="molecule type" value="Genomic_DNA"/>
</dbReference>
<gene>
    <name evidence="11" type="ORF">FNK824_LOCUS1532</name>
    <name evidence="12" type="ORF">OTI717_LOCUS5119</name>
    <name evidence="9" type="ORF">RFH988_LOCUS671</name>
    <name evidence="10" type="ORF">SEV965_LOCUS553</name>
</gene>
<dbReference type="EMBL" id="CAJNOU010000008">
    <property type="protein sequence ID" value="CAF0799450.1"/>
    <property type="molecule type" value="Genomic_DNA"/>
</dbReference>
<keyword evidence="2" id="KW-0805">Transcription regulation</keyword>
<dbReference type="Proteomes" id="UP000663874">
    <property type="component" value="Unassembled WGS sequence"/>
</dbReference>
<dbReference type="InterPro" id="IPR050211">
    <property type="entry name" value="FOX_domain-containing"/>
</dbReference>
<evidence type="ECO:0000256" key="6">
    <source>
        <dbReference type="PROSITE-ProRule" id="PRU00089"/>
    </source>
</evidence>
<evidence type="ECO:0000313" key="9">
    <source>
        <dbReference type="EMBL" id="CAF0739865.1"/>
    </source>
</evidence>
<accession>A0A813NHE5</accession>
<dbReference type="PRINTS" id="PR00053">
    <property type="entry name" value="FORKHEAD"/>
</dbReference>
<dbReference type="GO" id="GO:0000978">
    <property type="term" value="F:RNA polymerase II cis-regulatory region sequence-specific DNA binding"/>
    <property type="evidence" value="ECO:0007669"/>
    <property type="project" value="TreeGrafter"/>
</dbReference>
<dbReference type="EMBL" id="CAJOAX010000326">
    <property type="protein sequence ID" value="CAF3567307.1"/>
    <property type="molecule type" value="Genomic_DNA"/>
</dbReference>
<organism evidence="9 13">
    <name type="scientific">Rotaria sordida</name>
    <dbReference type="NCBI Taxonomy" id="392033"/>
    <lineage>
        <taxon>Eukaryota</taxon>
        <taxon>Metazoa</taxon>
        <taxon>Spiralia</taxon>
        <taxon>Gnathifera</taxon>
        <taxon>Rotifera</taxon>
        <taxon>Eurotatoria</taxon>
        <taxon>Bdelloidea</taxon>
        <taxon>Philodinida</taxon>
        <taxon>Philodinidae</taxon>
        <taxon>Rotaria</taxon>
    </lineage>
</organism>
<dbReference type="FunFam" id="1.10.10.10:FF:000016">
    <property type="entry name" value="Forkhead box protein I1"/>
    <property type="match status" value="1"/>
</dbReference>
<evidence type="ECO:0000256" key="4">
    <source>
        <dbReference type="ARBA" id="ARBA00023163"/>
    </source>
</evidence>
<dbReference type="Proteomes" id="UP000663882">
    <property type="component" value="Unassembled WGS sequence"/>
</dbReference>
<feature type="region of interest" description="Disordered" evidence="7">
    <location>
        <begin position="33"/>
        <end position="88"/>
    </location>
</feature>
<evidence type="ECO:0000313" key="12">
    <source>
        <dbReference type="EMBL" id="CAF3567307.1"/>
    </source>
</evidence>
<feature type="compositionally biased region" description="Low complexity" evidence="7">
    <location>
        <begin position="77"/>
        <end position="88"/>
    </location>
</feature>
<dbReference type="SUPFAM" id="SSF46785">
    <property type="entry name" value="Winged helix' DNA-binding domain"/>
    <property type="match status" value="1"/>
</dbReference>
<evidence type="ECO:0000259" key="8">
    <source>
        <dbReference type="PROSITE" id="PS50039"/>
    </source>
</evidence>
<dbReference type="GO" id="GO:0009653">
    <property type="term" value="P:anatomical structure morphogenesis"/>
    <property type="evidence" value="ECO:0007669"/>
    <property type="project" value="TreeGrafter"/>
</dbReference>
<reference evidence="9" key="1">
    <citation type="submission" date="2021-02" db="EMBL/GenBank/DDBJ databases">
        <authorList>
            <person name="Nowell W R."/>
        </authorList>
    </citation>
    <scope>NUCLEOTIDE SEQUENCE</scope>
</reference>
<dbReference type="Gene3D" id="1.10.10.10">
    <property type="entry name" value="Winged helix-like DNA-binding domain superfamily/Winged helix DNA-binding domain"/>
    <property type="match status" value="1"/>
</dbReference>
<dbReference type="InterPro" id="IPR018122">
    <property type="entry name" value="TF_fork_head_CS_1"/>
</dbReference>
<dbReference type="InterPro" id="IPR001766">
    <property type="entry name" value="Fork_head_dom"/>
</dbReference>
<dbReference type="PANTHER" id="PTHR11829">
    <property type="entry name" value="FORKHEAD BOX PROTEIN"/>
    <property type="match status" value="1"/>
</dbReference>
<dbReference type="GO" id="GO:0005634">
    <property type="term" value="C:nucleus"/>
    <property type="evidence" value="ECO:0007669"/>
    <property type="project" value="UniProtKB-SubCell"/>
</dbReference>
<evidence type="ECO:0000256" key="3">
    <source>
        <dbReference type="ARBA" id="ARBA00023125"/>
    </source>
</evidence>
<sequence length="302" mass="33412">MTNKIETTTTSIDDELLVDVVSLNGNSSLCIDSSHHTSSSSTTTTSSSSPNHSIDSSPHSPTSSLCGGGIEDEHTNSSTQKSSSSTKQHIVKPPYSYIALITMAILQSPSRRLTLSGICEFIMNRFPYYKERFPAWQNSIRHNLSLNDCFLKIPRSPGNPGKGNYWTLDPASENMFDNGSFLRRRKRFKRLNHHHHHHHHSACFHHGPMVSSTGAPPPPSFPPMPFPFVPTSSSIKRCFPLLPPPLPILPPPPPTIPIIHHNQKSKTSFTIDNLIGNTKTSSSTTTNVNSVLTITNRETFRV</sequence>
<dbReference type="PROSITE" id="PS50039">
    <property type="entry name" value="FORK_HEAD_3"/>
    <property type="match status" value="1"/>
</dbReference>
<evidence type="ECO:0000313" key="10">
    <source>
        <dbReference type="EMBL" id="CAF0799450.1"/>
    </source>
</evidence>
<keyword evidence="3 6" id="KW-0238">DNA-binding</keyword>
<feature type="DNA-binding region" description="Fork-head" evidence="6">
    <location>
        <begin position="92"/>
        <end position="186"/>
    </location>
</feature>
<keyword evidence="4" id="KW-0804">Transcription</keyword>
<comment type="caution">
    <text evidence="9">The sequence shown here is derived from an EMBL/GenBank/DDBJ whole genome shotgun (WGS) entry which is preliminary data.</text>
</comment>
<evidence type="ECO:0000256" key="2">
    <source>
        <dbReference type="ARBA" id="ARBA00023015"/>
    </source>
</evidence>
<comment type="subcellular location">
    <subcellularLocation>
        <location evidence="1 6">Nucleus</location>
    </subcellularLocation>
</comment>
<evidence type="ECO:0000256" key="5">
    <source>
        <dbReference type="ARBA" id="ARBA00023242"/>
    </source>
</evidence>
<dbReference type="SMART" id="SM00339">
    <property type="entry name" value="FH"/>
    <property type="match status" value="1"/>
</dbReference>
<dbReference type="EMBL" id="CAJOBE010000081">
    <property type="protein sequence ID" value="CAF3562663.1"/>
    <property type="molecule type" value="Genomic_DNA"/>
</dbReference>
<feature type="compositionally biased region" description="Low complexity" evidence="7">
    <location>
        <begin position="33"/>
        <end position="64"/>
    </location>
</feature>
<evidence type="ECO:0000256" key="7">
    <source>
        <dbReference type="SAM" id="MobiDB-lite"/>
    </source>
</evidence>
<evidence type="ECO:0000256" key="1">
    <source>
        <dbReference type="ARBA" id="ARBA00004123"/>
    </source>
</evidence>
<evidence type="ECO:0000313" key="11">
    <source>
        <dbReference type="EMBL" id="CAF3562663.1"/>
    </source>
</evidence>
<keyword evidence="5 6" id="KW-0539">Nucleus</keyword>
<dbReference type="PANTHER" id="PTHR11829:SF402">
    <property type="entry name" value="FORK HEAD DOMAIN-CONTAINING PROTEIN FD3-RELATED"/>
    <property type="match status" value="1"/>
</dbReference>
<dbReference type="Pfam" id="PF00250">
    <property type="entry name" value="Forkhead"/>
    <property type="match status" value="1"/>
</dbReference>
<name>A0A813NHE5_9BILA</name>
<feature type="domain" description="Fork-head" evidence="8">
    <location>
        <begin position="92"/>
        <end position="186"/>
    </location>
</feature>
<proteinExistence type="predicted"/>
<dbReference type="AlphaFoldDB" id="A0A813NHE5"/>
<dbReference type="InterPro" id="IPR036388">
    <property type="entry name" value="WH-like_DNA-bd_sf"/>
</dbReference>